<gene>
    <name evidence="1" type="ORF">ACJMK2_022759</name>
</gene>
<dbReference type="Proteomes" id="UP001634394">
    <property type="component" value="Unassembled WGS sequence"/>
</dbReference>
<reference evidence="1 2" key="1">
    <citation type="submission" date="2024-11" db="EMBL/GenBank/DDBJ databases">
        <title>Chromosome-level genome assembly of the freshwater bivalve Anodonta woodiana.</title>
        <authorList>
            <person name="Chen X."/>
        </authorList>
    </citation>
    <scope>NUCLEOTIDE SEQUENCE [LARGE SCALE GENOMIC DNA]</scope>
    <source>
        <strain evidence="1">MN2024</strain>
        <tissue evidence="1">Gills</tissue>
    </source>
</reference>
<organism evidence="1 2">
    <name type="scientific">Sinanodonta woodiana</name>
    <name type="common">Chinese pond mussel</name>
    <name type="synonym">Anodonta woodiana</name>
    <dbReference type="NCBI Taxonomy" id="1069815"/>
    <lineage>
        <taxon>Eukaryota</taxon>
        <taxon>Metazoa</taxon>
        <taxon>Spiralia</taxon>
        <taxon>Lophotrochozoa</taxon>
        <taxon>Mollusca</taxon>
        <taxon>Bivalvia</taxon>
        <taxon>Autobranchia</taxon>
        <taxon>Heteroconchia</taxon>
        <taxon>Palaeoheterodonta</taxon>
        <taxon>Unionida</taxon>
        <taxon>Unionoidea</taxon>
        <taxon>Unionidae</taxon>
        <taxon>Unioninae</taxon>
        <taxon>Sinanodonta</taxon>
    </lineage>
</organism>
<dbReference type="EMBL" id="JBJQND010000018">
    <property type="protein sequence ID" value="KAL3837398.1"/>
    <property type="molecule type" value="Genomic_DNA"/>
</dbReference>
<comment type="caution">
    <text evidence="1">The sequence shown here is derived from an EMBL/GenBank/DDBJ whole genome shotgun (WGS) entry which is preliminary data.</text>
</comment>
<keyword evidence="2" id="KW-1185">Reference proteome</keyword>
<dbReference type="AlphaFoldDB" id="A0ABD3TLT0"/>
<proteinExistence type="predicted"/>
<name>A0ABD3TLT0_SINWO</name>
<sequence>MEINRLSVVEFCNKILNDDENKSKKSRLIETLRSKLGTRRRKEKQFNSSSDKADDKEVDQLTIALGRYGNRNANKMKRKIEIGWLLAIWNGHCSPQVRKKT</sequence>
<evidence type="ECO:0000313" key="2">
    <source>
        <dbReference type="Proteomes" id="UP001634394"/>
    </source>
</evidence>
<accession>A0ABD3TLT0</accession>
<evidence type="ECO:0000313" key="1">
    <source>
        <dbReference type="EMBL" id="KAL3837398.1"/>
    </source>
</evidence>
<protein>
    <submittedName>
        <fullName evidence="1">Uncharacterized protein</fullName>
    </submittedName>
</protein>